<dbReference type="EMBL" id="CAEQ01001911">
    <property type="protein sequence ID" value="CCD15435.1"/>
    <property type="molecule type" value="Genomic_DNA"/>
</dbReference>
<evidence type="ECO:0000313" key="1">
    <source>
        <dbReference type="EMBL" id="CCD15435.1"/>
    </source>
</evidence>
<proteinExistence type="predicted"/>
<dbReference type="AlphaFoldDB" id="F9WDT1"/>
<gene>
    <name evidence="1" type="ORF">TCIL3000_0_59550</name>
</gene>
<name>F9WDT1_TRYCI</name>
<protein>
    <submittedName>
        <fullName evidence="1">WGS project CAEQ00000000 data, annotated contig 2402</fullName>
    </submittedName>
</protein>
<reference evidence="1 2" key="2">
    <citation type="journal article" date="2012" name="Proc. Natl. Acad. Sci. U.S.A.">
        <title>Antigenic diversity is generated by distinct evolutionary mechanisms in African trypanosome species.</title>
        <authorList>
            <person name="Jackson A.P."/>
            <person name="Berry A."/>
            <person name="Aslett M."/>
            <person name="Allison H.C."/>
            <person name="Burton P."/>
            <person name="Vavrova-Anderson J."/>
            <person name="Brown R."/>
            <person name="Browne H."/>
            <person name="Corton N."/>
            <person name="Hauser H."/>
            <person name="Gamble J."/>
            <person name="Gilderthorp R."/>
            <person name="Marcello L."/>
            <person name="McQuillan J."/>
            <person name="Otto T.D."/>
            <person name="Quail M.A."/>
            <person name="Sanders M.J."/>
            <person name="van Tonder A."/>
            <person name="Ginger M.L."/>
            <person name="Field M.C."/>
            <person name="Barry J.D."/>
            <person name="Hertz-Fowler C."/>
            <person name="Berriman M."/>
        </authorList>
    </citation>
    <scope>NUCLEOTIDE SEQUENCE [LARGE SCALE GENOMIC DNA]</scope>
    <source>
        <strain evidence="1 2">IL3000</strain>
    </source>
</reference>
<evidence type="ECO:0000313" key="2">
    <source>
        <dbReference type="Proteomes" id="UP000000702"/>
    </source>
</evidence>
<accession>F9WDT1</accession>
<sequence>MGHRHQPLLSLPITKCLATTVGKSPITAMKETKGWVPTRTTTVECPERAVVPPGTTSAVNITDQLVKMFIIMMIKYKTRPTLSTITVADASGRIQMLKDPSTFTKCPMTRFIAATKINTKPKFFNPLFVTSPPPRRVKLCECTAMWNVVLVSTLHRFHQH</sequence>
<keyword evidence="2" id="KW-1185">Reference proteome</keyword>
<dbReference type="Proteomes" id="UP000000702">
    <property type="component" value="Unassembled WGS sequence"/>
</dbReference>
<comment type="caution">
    <text evidence="1">The sequence shown here is derived from an EMBL/GenBank/DDBJ whole genome shotgun (WGS) entry which is preliminary data.</text>
</comment>
<organism evidence="1 2">
    <name type="scientific">Trypanosoma congolense (strain IL3000)</name>
    <dbReference type="NCBI Taxonomy" id="1068625"/>
    <lineage>
        <taxon>Eukaryota</taxon>
        <taxon>Discoba</taxon>
        <taxon>Euglenozoa</taxon>
        <taxon>Kinetoplastea</taxon>
        <taxon>Metakinetoplastina</taxon>
        <taxon>Trypanosomatida</taxon>
        <taxon>Trypanosomatidae</taxon>
        <taxon>Trypanosoma</taxon>
        <taxon>Nannomonas</taxon>
    </lineage>
</organism>
<reference evidence="2" key="1">
    <citation type="submission" date="2011-07" db="EMBL/GenBank/DDBJ databases">
        <title>Divergent evolution of antigenic variation in African trypanosomes.</title>
        <authorList>
            <person name="Jackson A.P."/>
            <person name="Berry A."/>
            <person name="Allison H.C."/>
            <person name="Burton P."/>
            <person name="Anderson J."/>
            <person name="Aslett M."/>
            <person name="Brown R."/>
            <person name="Corton N."/>
            <person name="Harris D."/>
            <person name="Hauser H."/>
            <person name="Gamble J."/>
            <person name="Gilderthorp R."/>
            <person name="McQuillan J."/>
            <person name="Quail M.A."/>
            <person name="Sanders M."/>
            <person name="Van Tonder A."/>
            <person name="Ginger M.L."/>
            <person name="Donelson J.E."/>
            <person name="Field M.C."/>
            <person name="Barry J.D."/>
            <person name="Berriman M."/>
            <person name="Hertz-Fowler C."/>
        </authorList>
    </citation>
    <scope>NUCLEOTIDE SEQUENCE [LARGE SCALE GENOMIC DNA]</scope>
    <source>
        <strain evidence="2">IL3000</strain>
    </source>
</reference>
<dbReference type="VEuPathDB" id="TriTrypDB:TcIL3000_0_59550"/>